<dbReference type="PROSITE" id="PS51502">
    <property type="entry name" value="S_R_A_B_BARREL"/>
    <property type="match status" value="1"/>
</dbReference>
<dbReference type="Gene3D" id="3.30.70.100">
    <property type="match status" value="1"/>
</dbReference>
<proteinExistence type="predicted"/>
<evidence type="ECO:0000313" key="3">
    <source>
        <dbReference type="Proteomes" id="UP001323798"/>
    </source>
</evidence>
<dbReference type="PANTHER" id="PTHR37832">
    <property type="entry name" value="BLL2683 PROTEIN"/>
    <property type="match status" value="1"/>
</dbReference>
<dbReference type="EMBL" id="CP139368">
    <property type="protein sequence ID" value="WPR89210.1"/>
    <property type="molecule type" value="Genomic_DNA"/>
</dbReference>
<dbReference type="InterPro" id="IPR011008">
    <property type="entry name" value="Dimeric_a/b-barrel"/>
</dbReference>
<gene>
    <name evidence="2" type="ORF">SM116_15825</name>
</gene>
<dbReference type="PANTHER" id="PTHR37832:SF1">
    <property type="entry name" value="STRESS-RESPONSE A_B BARREL DOMAIN-CONTAINING PROTEIN"/>
    <property type="match status" value="1"/>
</dbReference>
<accession>A0ABZ0SLZ4</accession>
<protein>
    <submittedName>
        <fullName evidence="2">Dabb family protein</fullName>
    </submittedName>
</protein>
<evidence type="ECO:0000313" key="2">
    <source>
        <dbReference type="EMBL" id="WPR89210.1"/>
    </source>
</evidence>
<keyword evidence="3" id="KW-1185">Reference proteome</keyword>
<dbReference type="SUPFAM" id="SSF54909">
    <property type="entry name" value="Dimeric alpha+beta barrel"/>
    <property type="match status" value="1"/>
</dbReference>
<reference evidence="2 3" key="1">
    <citation type="submission" date="2023-11" db="EMBL/GenBank/DDBJ databases">
        <title>Genome sequence of Microbacterium rhizosphaerae KACC 19337.</title>
        <authorList>
            <person name="Choi H."/>
            <person name="Kim S."/>
            <person name="Kim Y."/>
            <person name="Kwon S.-W."/>
            <person name="Heo J."/>
        </authorList>
    </citation>
    <scope>NUCLEOTIDE SEQUENCE [LARGE SCALE GENOMIC DNA]</scope>
    <source>
        <strain evidence="2 3">KACC 19337</strain>
    </source>
</reference>
<dbReference type="InterPro" id="IPR013097">
    <property type="entry name" value="Dabb"/>
</dbReference>
<sequence>MALRHVVAWKVAASDPETRDAHAREISDRLRALVGVVPSIGALSVGPNVIDGNWDVALVADFEDAQALDAYQTHPVHQEVVAYVRSVVSDRVAVDFEL</sequence>
<dbReference type="RefSeq" id="WP_320941927.1">
    <property type="nucleotide sequence ID" value="NZ_BAABEU010000001.1"/>
</dbReference>
<dbReference type="Pfam" id="PF07876">
    <property type="entry name" value="Dabb"/>
    <property type="match status" value="1"/>
</dbReference>
<feature type="domain" description="Stress-response A/B barrel" evidence="1">
    <location>
        <begin position="3"/>
        <end position="96"/>
    </location>
</feature>
<dbReference type="SMART" id="SM00886">
    <property type="entry name" value="Dabb"/>
    <property type="match status" value="1"/>
</dbReference>
<evidence type="ECO:0000259" key="1">
    <source>
        <dbReference type="PROSITE" id="PS51502"/>
    </source>
</evidence>
<name>A0ABZ0SLZ4_9MICO</name>
<dbReference type="Proteomes" id="UP001323798">
    <property type="component" value="Chromosome"/>
</dbReference>
<organism evidence="2 3">
    <name type="scientific">Microbacterium rhizosphaerae</name>
    <dbReference type="NCBI Taxonomy" id="1678237"/>
    <lineage>
        <taxon>Bacteria</taxon>
        <taxon>Bacillati</taxon>
        <taxon>Actinomycetota</taxon>
        <taxon>Actinomycetes</taxon>
        <taxon>Micrococcales</taxon>
        <taxon>Microbacteriaceae</taxon>
        <taxon>Microbacterium</taxon>
    </lineage>
</organism>